<organism evidence="1 2">
    <name type="scientific">Ventrimonas faecis</name>
    <dbReference type="NCBI Taxonomy" id="3133170"/>
    <lineage>
        <taxon>Bacteria</taxon>
        <taxon>Bacillati</taxon>
        <taxon>Bacillota</taxon>
        <taxon>Clostridia</taxon>
        <taxon>Lachnospirales</taxon>
        <taxon>Lachnospiraceae</taxon>
        <taxon>Ventrimonas</taxon>
    </lineage>
</organism>
<dbReference type="RefSeq" id="WP_349229656.1">
    <property type="nucleotide sequence ID" value="NZ_JBBMFJ010000020.1"/>
</dbReference>
<dbReference type="EMBL" id="JBBMFJ010000020">
    <property type="protein sequence ID" value="MEQ2563527.1"/>
    <property type="molecule type" value="Genomic_DNA"/>
</dbReference>
<protein>
    <submittedName>
        <fullName evidence="1">Uncharacterized protein</fullName>
    </submittedName>
</protein>
<dbReference type="Proteomes" id="UP001437460">
    <property type="component" value="Unassembled WGS sequence"/>
</dbReference>
<name>A0ABV1HMH2_9FIRM</name>
<proteinExistence type="predicted"/>
<evidence type="ECO:0000313" key="1">
    <source>
        <dbReference type="EMBL" id="MEQ2563527.1"/>
    </source>
</evidence>
<accession>A0ABV1HMH2</accession>
<comment type="caution">
    <text evidence="1">The sequence shown here is derived from an EMBL/GenBank/DDBJ whole genome shotgun (WGS) entry which is preliminary data.</text>
</comment>
<evidence type="ECO:0000313" key="2">
    <source>
        <dbReference type="Proteomes" id="UP001437460"/>
    </source>
</evidence>
<reference evidence="1 2" key="1">
    <citation type="submission" date="2024-03" db="EMBL/GenBank/DDBJ databases">
        <title>Human intestinal bacterial collection.</title>
        <authorList>
            <person name="Pauvert C."/>
            <person name="Hitch T.C.A."/>
            <person name="Clavel T."/>
        </authorList>
    </citation>
    <scope>NUCLEOTIDE SEQUENCE [LARGE SCALE GENOMIC DNA]</scope>
    <source>
        <strain evidence="1 2">CLA-AP-H27</strain>
    </source>
</reference>
<gene>
    <name evidence="1" type="ORF">WMO41_10225</name>
</gene>
<keyword evidence="2" id="KW-1185">Reference proteome</keyword>
<sequence>MEQDEKQKAVADLLTDLSEEHLWACIVAFQGEPLRTMSGLPYSYTLKEGKHGGLTKELWVDRRENSKSITWSSIRMAFRNVLKMKEGLAEGEKPYVKRPKALGDIRGVSYIYPLFDRFGLIETGAGKRSDAEQGVQLCLQLEEMTEGEPT</sequence>